<dbReference type="EMBL" id="JACEIK010002972">
    <property type="protein sequence ID" value="MCD9639666.1"/>
    <property type="molecule type" value="Genomic_DNA"/>
</dbReference>
<dbReference type="Proteomes" id="UP000823775">
    <property type="component" value="Unassembled WGS sequence"/>
</dbReference>
<feature type="non-terminal residue" evidence="2">
    <location>
        <position position="102"/>
    </location>
</feature>
<evidence type="ECO:0000313" key="3">
    <source>
        <dbReference type="Proteomes" id="UP000823775"/>
    </source>
</evidence>
<keyword evidence="3" id="KW-1185">Reference proteome</keyword>
<feature type="compositionally biased region" description="Basic and acidic residues" evidence="1">
    <location>
        <begin position="15"/>
        <end position="40"/>
    </location>
</feature>
<reference evidence="2 3" key="1">
    <citation type="journal article" date="2021" name="BMC Genomics">
        <title>Datura genome reveals duplications of psychoactive alkaloid biosynthetic genes and high mutation rate following tissue culture.</title>
        <authorList>
            <person name="Rajewski A."/>
            <person name="Carter-House D."/>
            <person name="Stajich J."/>
            <person name="Litt A."/>
        </authorList>
    </citation>
    <scope>NUCLEOTIDE SEQUENCE [LARGE SCALE GENOMIC DNA]</scope>
    <source>
        <strain evidence="2">AR-01</strain>
    </source>
</reference>
<comment type="caution">
    <text evidence="2">The sequence shown here is derived from an EMBL/GenBank/DDBJ whole genome shotgun (WGS) entry which is preliminary data.</text>
</comment>
<evidence type="ECO:0000313" key="2">
    <source>
        <dbReference type="EMBL" id="MCD9639666.1"/>
    </source>
</evidence>
<gene>
    <name evidence="2" type="ORF">HAX54_024367</name>
</gene>
<evidence type="ECO:0000256" key="1">
    <source>
        <dbReference type="SAM" id="MobiDB-lite"/>
    </source>
</evidence>
<protein>
    <submittedName>
        <fullName evidence="2">Uncharacterized protein</fullName>
    </submittedName>
</protein>
<proteinExistence type="predicted"/>
<name>A0ABS8UZJ4_DATST</name>
<feature type="region of interest" description="Disordered" evidence="1">
    <location>
        <begin position="13"/>
        <end position="40"/>
    </location>
</feature>
<sequence>MIRGLIDTVLSSRQLESEKAHDHRRTADRPNHEAFLDMGVKSERPQVVRVSWKSAEGGVAVGFPATVRNRGRSGVGFGGLADVAGNGRRRREEGLRRLLLLG</sequence>
<accession>A0ABS8UZJ4</accession>
<organism evidence="2 3">
    <name type="scientific">Datura stramonium</name>
    <name type="common">Jimsonweed</name>
    <name type="synonym">Common thornapple</name>
    <dbReference type="NCBI Taxonomy" id="4076"/>
    <lineage>
        <taxon>Eukaryota</taxon>
        <taxon>Viridiplantae</taxon>
        <taxon>Streptophyta</taxon>
        <taxon>Embryophyta</taxon>
        <taxon>Tracheophyta</taxon>
        <taxon>Spermatophyta</taxon>
        <taxon>Magnoliopsida</taxon>
        <taxon>eudicotyledons</taxon>
        <taxon>Gunneridae</taxon>
        <taxon>Pentapetalae</taxon>
        <taxon>asterids</taxon>
        <taxon>lamiids</taxon>
        <taxon>Solanales</taxon>
        <taxon>Solanaceae</taxon>
        <taxon>Solanoideae</taxon>
        <taxon>Datureae</taxon>
        <taxon>Datura</taxon>
    </lineage>
</organism>